<dbReference type="PANTHER" id="PTHR47495:SF2">
    <property type="entry name" value="ALDEHYDE DEHYDROGENASE"/>
    <property type="match status" value="1"/>
</dbReference>
<dbReference type="PIRSF" id="PIRSF036389">
    <property type="entry name" value="IOR_B"/>
    <property type="match status" value="1"/>
</dbReference>
<dbReference type="InterPro" id="IPR000674">
    <property type="entry name" value="Ald_Oxase/Xan_DH_a/b"/>
</dbReference>
<dbReference type="Pfam" id="PF02738">
    <property type="entry name" value="MoCoBD_1"/>
    <property type="match status" value="1"/>
</dbReference>
<dbReference type="InterPro" id="IPR012368">
    <property type="entry name" value="OxRdtase_Mopterin-bd_su_IorB"/>
</dbReference>
<dbReference type="RefSeq" id="WP_207844673.1">
    <property type="nucleotide sequence ID" value="NZ_JAFVMH010000001.1"/>
</dbReference>
<dbReference type="GO" id="GO:0016491">
    <property type="term" value="F:oxidoreductase activity"/>
    <property type="evidence" value="ECO:0007669"/>
    <property type="project" value="InterPro"/>
</dbReference>
<dbReference type="Gene3D" id="3.30.365.10">
    <property type="entry name" value="Aldehyde oxidase/xanthine dehydrogenase, molybdopterin binding domain"/>
    <property type="match status" value="4"/>
</dbReference>
<gene>
    <name evidence="2" type="ORF">J2D77_02410</name>
</gene>
<dbReference type="SUPFAM" id="SSF54665">
    <property type="entry name" value="CO dehydrogenase molybdoprotein N-domain-like"/>
    <property type="match status" value="1"/>
</dbReference>
<keyword evidence="3" id="KW-1185">Reference proteome</keyword>
<protein>
    <submittedName>
        <fullName evidence="2">Xanthine dehydrogenase family protein molybdopterin-binding subunit</fullName>
    </submittedName>
</protein>
<evidence type="ECO:0000313" key="2">
    <source>
        <dbReference type="EMBL" id="MBO1324009.1"/>
    </source>
</evidence>
<dbReference type="EMBL" id="JAFVMH010000001">
    <property type="protein sequence ID" value="MBO1324009.1"/>
    <property type="molecule type" value="Genomic_DNA"/>
</dbReference>
<evidence type="ECO:0000313" key="3">
    <source>
        <dbReference type="Proteomes" id="UP000664073"/>
    </source>
</evidence>
<feature type="domain" description="Aldehyde oxidase/xanthine dehydrogenase a/b hammerhead" evidence="1">
    <location>
        <begin position="223"/>
        <end position="309"/>
    </location>
</feature>
<evidence type="ECO:0000259" key="1">
    <source>
        <dbReference type="SMART" id="SM01008"/>
    </source>
</evidence>
<dbReference type="Gene3D" id="3.90.1170.50">
    <property type="entry name" value="Aldehyde oxidase/xanthine dehydrogenase, a/b hammerhead"/>
    <property type="match status" value="1"/>
</dbReference>
<dbReference type="InterPro" id="IPR036856">
    <property type="entry name" value="Ald_Oxase/Xan_DH_a/b_sf"/>
</dbReference>
<dbReference type="SUPFAM" id="SSF56003">
    <property type="entry name" value="Molybdenum cofactor-binding domain"/>
    <property type="match status" value="2"/>
</dbReference>
<name>A0A939KPI8_9PROT</name>
<dbReference type="InterPro" id="IPR037165">
    <property type="entry name" value="AldOxase/xan_DH_Mopterin-bd_sf"/>
</dbReference>
<dbReference type="AlphaFoldDB" id="A0A939KPI8"/>
<dbReference type="InterPro" id="IPR008274">
    <property type="entry name" value="AldOxase/xan_DH_MoCoBD1"/>
</dbReference>
<dbReference type="SMART" id="SM01008">
    <property type="entry name" value="Ald_Xan_dh_C"/>
    <property type="match status" value="1"/>
</dbReference>
<dbReference type="PANTHER" id="PTHR47495">
    <property type="entry name" value="ALDEHYDE DEHYDROGENASE"/>
    <property type="match status" value="1"/>
</dbReference>
<reference evidence="2" key="1">
    <citation type="submission" date="2021-03" db="EMBL/GenBank/DDBJ databases">
        <title>The complete genome sequence of Acetobacter sp. TBRC 12339.</title>
        <authorList>
            <person name="Charoenyingcharoen P."/>
            <person name="Yukphan P."/>
        </authorList>
    </citation>
    <scope>NUCLEOTIDE SEQUENCE</scope>
    <source>
        <strain evidence="2">TBRC 12339</strain>
    </source>
</reference>
<dbReference type="InterPro" id="IPR046867">
    <property type="entry name" value="AldOxase/xan_DH_MoCoBD2"/>
</dbReference>
<dbReference type="Pfam" id="PF20256">
    <property type="entry name" value="MoCoBD_2"/>
    <property type="match status" value="2"/>
</dbReference>
<dbReference type="Proteomes" id="UP000664073">
    <property type="component" value="Unassembled WGS sequence"/>
</dbReference>
<dbReference type="InterPro" id="IPR052516">
    <property type="entry name" value="N-heterocyclic_Hydroxylase"/>
</dbReference>
<comment type="caution">
    <text evidence="2">The sequence shown here is derived from an EMBL/GenBank/DDBJ whole genome shotgun (WGS) entry which is preliminary data.</text>
</comment>
<sequence length="777" mass="83641">MGKLERMAARMDRAAGLGPTRRGFLLTAAGTSFLFGFARPGQAAQVFPRMADDQPAGGVFEPTIWCSIAPDGWVNVNVIRAEMGQHVGTALARIIADEMEADWDKVRITYVDTDPKWGLMVTGGSWSVWMTWDQFRQAGAAARTVMVEEGAKLLGVAPTACIARNGSVIAGSRSITYGDIVSRAHPDRRFTPEEMAKLPLKPAAEHRLIGREVKALDIPAKTDGTAIYGIDAKLEGMVYARPKLPPTRYGSKVVSVDETEAKKIKGYIRYVVLHDPSGTVPGWVAVLASSYPAAIRATDALKVTWTAGKTANVTEQDIIEHGRKQIADKNGGSRVFNDAGVDKALAGAAKVFEQTYTCSSVLHYQLEPMNALARLHDGLWEVHCGNQWQSLFLPVIAKALEVPESKVVMRSYLLGGGFGRRLNGDYAVPAALISKAIGGKPVKLVFTRSDDAQFDSIRSPSIQTVRAGLTKDGSIDGWEHHASAGWPTRVMAEPFMSKGDDGKAYDQFAIAGADHWYSVGPMLVRALDNDLADDTFRPGWLRSVSSGWTPWAHESFMDEVAHATGKDPVALRLSLLDSKGRNAGSAPDSVGGASRQATVLKRLVEKCGYGKTDLPKDTAIGIATTFGQERGMPTWTAGAARVRVDRRTGVVTCEKIWLVLDAGTIIDPDGATAQTEGGALWGLSMALFEGTEIENGNVRDRNLNTYTPLRIADVPEMEIEFLPSTEKPMGLGEPGVTTIAPAIGNAIFNAVGVRLRHLPIRPADVLKALQAKGGATS</sequence>
<accession>A0A939KPI8</accession>
<organism evidence="2 3">
    <name type="scientific">Acetobacter garciniae</name>
    <dbReference type="NCBI Taxonomy" id="2817435"/>
    <lineage>
        <taxon>Bacteria</taxon>
        <taxon>Pseudomonadati</taxon>
        <taxon>Pseudomonadota</taxon>
        <taxon>Alphaproteobacteria</taxon>
        <taxon>Acetobacterales</taxon>
        <taxon>Acetobacteraceae</taxon>
        <taxon>Acetobacter</taxon>
    </lineage>
</organism>
<proteinExistence type="predicted"/>